<name>A0AAW2ZKK5_9EUKA</name>
<sequence length="63" mass="7442">MDKDYVDHFGKVNKMVLIVEEFEIQYEVLMVEEFETQYEVLTVGELTSSLNLAGPIYFQVEYQ</sequence>
<evidence type="ECO:0000313" key="2">
    <source>
        <dbReference type="Proteomes" id="UP001431209"/>
    </source>
</evidence>
<dbReference type="EMBL" id="JAOPGA020001682">
    <property type="protein sequence ID" value="KAL0490383.1"/>
    <property type="molecule type" value="Genomic_DNA"/>
</dbReference>
<reference evidence="1 2" key="1">
    <citation type="submission" date="2024-03" db="EMBL/GenBank/DDBJ databases">
        <title>The Acrasis kona genome and developmental transcriptomes reveal deep origins of eukaryotic multicellular pathways.</title>
        <authorList>
            <person name="Sheikh S."/>
            <person name="Fu C.-J."/>
            <person name="Brown M.W."/>
            <person name="Baldauf S.L."/>
        </authorList>
    </citation>
    <scope>NUCLEOTIDE SEQUENCE [LARGE SCALE GENOMIC DNA]</scope>
    <source>
        <strain evidence="1 2">ATCC MYA-3509</strain>
    </source>
</reference>
<organism evidence="1 2">
    <name type="scientific">Acrasis kona</name>
    <dbReference type="NCBI Taxonomy" id="1008807"/>
    <lineage>
        <taxon>Eukaryota</taxon>
        <taxon>Discoba</taxon>
        <taxon>Heterolobosea</taxon>
        <taxon>Tetramitia</taxon>
        <taxon>Eutetramitia</taxon>
        <taxon>Acrasidae</taxon>
        <taxon>Acrasis</taxon>
    </lineage>
</organism>
<comment type="caution">
    <text evidence="1">The sequence shown here is derived from an EMBL/GenBank/DDBJ whole genome shotgun (WGS) entry which is preliminary data.</text>
</comment>
<protein>
    <submittedName>
        <fullName evidence="1">Uncharacterized protein</fullName>
    </submittedName>
</protein>
<gene>
    <name evidence="1" type="ORF">AKO1_003201</name>
</gene>
<dbReference type="Proteomes" id="UP001431209">
    <property type="component" value="Unassembled WGS sequence"/>
</dbReference>
<accession>A0AAW2ZKK5</accession>
<evidence type="ECO:0000313" key="1">
    <source>
        <dbReference type="EMBL" id="KAL0490383.1"/>
    </source>
</evidence>
<dbReference type="AlphaFoldDB" id="A0AAW2ZKK5"/>
<keyword evidence="2" id="KW-1185">Reference proteome</keyword>
<proteinExistence type="predicted"/>